<reference evidence="1" key="1">
    <citation type="submission" date="2020-07" db="EMBL/GenBank/DDBJ databases">
        <authorList>
            <person name="Pothier F. J."/>
        </authorList>
    </citation>
    <scope>NUCLEOTIDE SEQUENCE</scope>
    <source>
        <strain evidence="1">CFBP 8129</strain>
    </source>
</reference>
<protein>
    <submittedName>
        <fullName evidence="1">Uncharacterized protein</fullName>
    </submittedName>
</protein>
<sequence>MNSQQNDVAFEIEVIEEATAPVDCLCNTVTCP</sequence>
<dbReference type="EMBL" id="LR828253">
    <property type="protein sequence ID" value="CAD0357658.1"/>
    <property type="molecule type" value="Genomic_DNA"/>
</dbReference>
<organism evidence="1">
    <name type="scientific">Xanthomonas hortorum pv. gardneri</name>
    <dbReference type="NCBI Taxonomy" id="2754056"/>
    <lineage>
        <taxon>Bacteria</taxon>
        <taxon>Pseudomonadati</taxon>
        <taxon>Pseudomonadota</taxon>
        <taxon>Gammaproteobacteria</taxon>
        <taxon>Lysobacterales</taxon>
        <taxon>Lysobacteraceae</taxon>
        <taxon>Xanthomonas</taxon>
    </lineage>
</organism>
<gene>
    <name evidence="1" type="ORF">CFBP8129_42240</name>
</gene>
<evidence type="ECO:0000313" key="1">
    <source>
        <dbReference type="EMBL" id="CAD0357664.1"/>
    </source>
</evidence>
<dbReference type="AlphaFoldDB" id="A0A6V7F2F2"/>
<name>A0A6V7F2F2_9XANT</name>
<proteinExistence type="predicted"/>
<dbReference type="EMBL" id="LR828253">
    <property type="protein sequence ID" value="CAD0357664.1"/>
    <property type="molecule type" value="Genomic_DNA"/>
</dbReference>
<accession>A0A6V7F2F2</accession>